<dbReference type="PROSITE" id="PS50054">
    <property type="entry name" value="TYR_PHOSPHATASE_DUAL"/>
    <property type="match status" value="1"/>
</dbReference>
<dbReference type="SUPFAM" id="SSF52799">
    <property type="entry name" value="(Phosphotyrosine protein) phosphatases II"/>
    <property type="match status" value="1"/>
</dbReference>
<evidence type="ECO:0000313" key="3">
    <source>
        <dbReference type="EMBL" id="CAG9322140.1"/>
    </source>
</evidence>
<feature type="domain" description="Tyrosine specific protein phosphatases" evidence="2">
    <location>
        <begin position="395"/>
        <end position="452"/>
    </location>
</feature>
<comment type="caution">
    <text evidence="3">The sequence shown here is derived from an EMBL/GenBank/DDBJ whole genome shotgun (WGS) entry which is preliminary data.</text>
</comment>
<evidence type="ECO:0000313" key="4">
    <source>
        <dbReference type="Proteomes" id="UP001162131"/>
    </source>
</evidence>
<dbReference type="SMART" id="SM00195">
    <property type="entry name" value="DSPc"/>
    <property type="match status" value="1"/>
</dbReference>
<name>A0AAU9JK94_9CILI</name>
<dbReference type="Gene3D" id="3.90.190.10">
    <property type="entry name" value="Protein tyrosine phosphatase superfamily"/>
    <property type="match status" value="1"/>
</dbReference>
<sequence>MGSTISIETQQSNLDELLSLSPSTFTKLGNEALLTDFSHHLRIWRFQEDPHNPDLIKSQPLSLSTAQTFKSQECYLVLLISHSGKDYSFEDHPGSIINIIESITNLTPRGLENVFSTDDSAMSSLLLSKNEINEALHYALFVWNGKRANPLLKAFALTKGFELENQVSKGGAKMLKSLFNGSVIKGKKIQQGSVMSLNSAYENEALRPENSESFEVIRKWLSPEQPNPSFLAKPLFPKFREHFLIGPGEPYFVACQENTPPPALPKISLPKLDMKPDLKPKLGIPIPGLNIKKDEESKPKYDTKEEIDELENNHYLSEKEKKQIKLDFYDKICSELDDGLYVGSDRVARDLNLLKANGITHIINCAGNVCKNYYPDDFAYLTFFLKDSKTEPIESVFYPTIEFIDNALQSGGKVYVHCMQGVSRSVSVCLAYIIFKRKRPYDLVIKEAKQKRGVCSPNVSFEIQLMWWHKRLFENFDSLSISPRVFAICSHEIEQPRRIVARLLMQNLYRGPDKEVLDSRGVFIIQTENVTYLWIGKELPSCNRNAYLEVAEKHIWNLRQYEKAKEHIEVYEGEEPDYFWASWKCPRPAVTSGKNPSMNNWYFSLDTAVDMEPQTQEEEIIEEPLENKPKAYVYPELRGMTVLDEVELNEDEMVCLCTDEKCYLWRGELCEVEEEEEEQFVRDACINYYGFAGAIVVREQEGLESPEFNSYF</sequence>
<protein>
    <recommendedName>
        <fullName evidence="5">Dual specificity phosphatase</fullName>
    </recommendedName>
</protein>
<feature type="domain" description="Tyrosine-protein phosphatase" evidence="1">
    <location>
        <begin position="332"/>
        <end position="474"/>
    </location>
</feature>
<dbReference type="CDD" id="cd14498">
    <property type="entry name" value="DSP"/>
    <property type="match status" value="1"/>
</dbReference>
<dbReference type="InterPro" id="IPR029021">
    <property type="entry name" value="Prot-tyrosine_phosphatase-like"/>
</dbReference>
<dbReference type="PANTHER" id="PTHR46381">
    <property type="entry name" value="MKPA PROTEIN"/>
    <property type="match status" value="1"/>
</dbReference>
<dbReference type="InterPro" id="IPR000340">
    <property type="entry name" value="Dual-sp_phosphatase_cat-dom"/>
</dbReference>
<organism evidence="3 4">
    <name type="scientific">Blepharisma stoltei</name>
    <dbReference type="NCBI Taxonomy" id="1481888"/>
    <lineage>
        <taxon>Eukaryota</taxon>
        <taxon>Sar</taxon>
        <taxon>Alveolata</taxon>
        <taxon>Ciliophora</taxon>
        <taxon>Postciliodesmatophora</taxon>
        <taxon>Heterotrichea</taxon>
        <taxon>Heterotrichida</taxon>
        <taxon>Blepharismidae</taxon>
        <taxon>Blepharisma</taxon>
    </lineage>
</organism>
<reference evidence="3" key="1">
    <citation type="submission" date="2021-09" db="EMBL/GenBank/DDBJ databases">
        <authorList>
            <consortium name="AG Swart"/>
            <person name="Singh M."/>
            <person name="Singh A."/>
            <person name="Seah K."/>
            <person name="Emmerich C."/>
        </authorList>
    </citation>
    <scope>NUCLEOTIDE SEQUENCE</scope>
    <source>
        <strain evidence="3">ATCC30299</strain>
    </source>
</reference>
<proteinExistence type="predicted"/>
<gene>
    <name evidence="3" type="ORF">BSTOLATCC_MIC30520</name>
</gene>
<evidence type="ECO:0000259" key="2">
    <source>
        <dbReference type="PROSITE" id="PS50056"/>
    </source>
</evidence>
<dbReference type="Proteomes" id="UP001162131">
    <property type="component" value="Unassembled WGS sequence"/>
</dbReference>
<dbReference type="InterPro" id="IPR000387">
    <property type="entry name" value="Tyr_Pase_dom"/>
</dbReference>
<dbReference type="Pfam" id="PF00782">
    <property type="entry name" value="DSPc"/>
    <property type="match status" value="1"/>
</dbReference>
<dbReference type="InterPro" id="IPR029006">
    <property type="entry name" value="ADF-H/Gelsolin-like_dom_sf"/>
</dbReference>
<dbReference type="PROSITE" id="PS50056">
    <property type="entry name" value="TYR_PHOSPHATASE_2"/>
    <property type="match status" value="1"/>
</dbReference>
<dbReference type="PANTHER" id="PTHR46381:SF2">
    <property type="entry name" value="MAP KINASE PHOSPHATASE"/>
    <property type="match status" value="1"/>
</dbReference>
<accession>A0AAU9JK94</accession>
<dbReference type="SUPFAM" id="SSF55753">
    <property type="entry name" value="Actin depolymerizing proteins"/>
    <property type="match status" value="3"/>
</dbReference>
<dbReference type="EMBL" id="CAJZBQ010000030">
    <property type="protein sequence ID" value="CAG9322140.1"/>
    <property type="molecule type" value="Genomic_DNA"/>
</dbReference>
<dbReference type="Gene3D" id="3.40.20.10">
    <property type="entry name" value="Severin"/>
    <property type="match status" value="1"/>
</dbReference>
<dbReference type="InterPro" id="IPR020422">
    <property type="entry name" value="TYR_PHOSPHATASE_DUAL_dom"/>
</dbReference>
<keyword evidence="4" id="KW-1185">Reference proteome</keyword>
<dbReference type="AlphaFoldDB" id="A0AAU9JK94"/>
<evidence type="ECO:0008006" key="5">
    <source>
        <dbReference type="Google" id="ProtNLM"/>
    </source>
</evidence>
<evidence type="ECO:0000259" key="1">
    <source>
        <dbReference type="PROSITE" id="PS50054"/>
    </source>
</evidence>